<evidence type="ECO:0000313" key="14">
    <source>
        <dbReference type="Proteomes" id="UP001562354"/>
    </source>
</evidence>
<evidence type="ECO:0000256" key="10">
    <source>
        <dbReference type="SAM" id="MobiDB-lite"/>
    </source>
</evidence>
<name>A0ABR3PDB3_9PEZI</name>
<feature type="compositionally biased region" description="Basic and acidic residues" evidence="10">
    <location>
        <begin position="278"/>
        <end position="297"/>
    </location>
</feature>
<dbReference type="GeneID" id="95980762"/>
<evidence type="ECO:0000256" key="9">
    <source>
        <dbReference type="ARBA" id="ARBA00022837"/>
    </source>
</evidence>
<keyword evidence="9" id="KW-0106">Calcium</keyword>
<gene>
    <name evidence="13" type="ORF">AAFC00_007063</name>
</gene>
<keyword evidence="11" id="KW-0472">Membrane</keyword>
<keyword evidence="7" id="KW-0255">Endonuclease</keyword>
<keyword evidence="11" id="KW-1133">Transmembrane helix</keyword>
<feature type="domain" description="TNase-like" evidence="12">
    <location>
        <begin position="89"/>
        <end position="251"/>
    </location>
</feature>
<comment type="similarity">
    <text evidence="3">Belongs to the LCL3 family.</text>
</comment>
<evidence type="ECO:0000256" key="4">
    <source>
        <dbReference type="ARBA" id="ARBA00013404"/>
    </source>
</evidence>
<dbReference type="PANTHER" id="PTHR12302">
    <property type="entry name" value="EBNA2 BINDING PROTEIN P100"/>
    <property type="match status" value="1"/>
</dbReference>
<dbReference type="InterPro" id="IPR016071">
    <property type="entry name" value="Staphylococal_nuclease_OB-fold"/>
</dbReference>
<evidence type="ECO:0000256" key="1">
    <source>
        <dbReference type="ARBA" id="ARBA00004167"/>
    </source>
</evidence>
<dbReference type="SMART" id="SM00318">
    <property type="entry name" value="SNc"/>
    <property type="match status" value="1"/>
</dbReference>
<dbReference type="Proteomes" id="UP001562354">
    <property type="component" value="Unassembled WGS sequence"/>
</dbReference>
<keyword evidence="6" id="KW-0540">Nuclease</keyword>
<comment type="caution">
    <text evidence="13">The sequence shown here is derived from an EMBL/GenBank/DDBJ whole genome shotgun (WGS) entry which is preliminary data.</text>
</comment>
<evidence type="ECO:0000259" key="12">
    <source>
        <dbReference type="PROSITE" id="PS50830"/>
    </source>
</evidence>
<evidence type="ECO:0000256" key="7">
    <source>
        <dbReference type="ARBA" id="ARBA00022759"/>
    </source>
</evidence>
<evidence type="ECO:0000256" key="2">
    <source>
        <dbReference type="ARBA" id="ARBA00004173"/>
    </source>
</evidence>
<protein>
    <recommendedName>
        <fullName evidence="4">Probable endonuclease LCL3</fullName>
    </recommendedName>
    <alternativeName>
        <fullName evidence="5">Probable endonuclease lcl3</fullName>
    </alternativeName>
</protein>
<keyword evidence="14" id="KW-1185">Reference proteome</keyword>
<dbReference type="InterPro" id="IPR035437">
    <property type="entry name" value="SNase_OB-fold_sf"/>
</dbReference>
<dbReference type="SUPFAM" id="SSF50199">
    <property type="entry name" value="Staphylococcal nuclease"/>
    <property type="match status" value="1"/>
</dbReference>
<reference evidence="13 14" key="1">
    <citation type="submission" date="2024-07" db="EMBL/GenBank/DDBJ databases">
        <title>Draft sequence of the Neodothiora populina.</title>
        <authorList>
            <person name="Drown D.D."/>
            <person name="Schuette U.S."/>
            <person name="Buechlein A.B."/>
            <person name="Rusch D.R."/>
            <person name="Winton L.W."/>
            <person name="Adams G.A."/>
        </authorList>
    </citation>
    <scope>NUCLEOTIDE SEQUENCE [LARGE SCALE GENOMIC DNA]</scope>
    <source>
        <strain evidence="13 14">CPC 39397</strain>
    </source>
</reference>
<dbReference type="EMBL" id="JBFMKM010000010">
    <property type="protein sequence ID" value="KAL1303711.1"/>
    <property type="molecule type" value="Genomic_DNA"/>
</dbReference>
<evidence type="ECO:0000313" key="13">
    <source>
        <dbReference type="EMBL" id="KAL1303711.1"/>
    </source>
</evidence>
<evidence type="ECO:0000256" key="5">
    <source>
        <dbReference type="ARBA" id="ARBA00014651"/>
    </source>
</evidence>
<keyword evidence="8" id="KW-0378">Hydrolase</keyword>
<dbReference type="PANTHER" id="PTHR12302:SF3">
    <property type="entry name" value="SERINE_THREONINE-PROTEIN KINASE 31"/>
    <property type="match status" value="1"/>
</dbReference>
<dbReference type="PROSITE" id="PS50830">
    <property type="entry name" value="TNASE_3"/>
    <property type="match status" value="1"/>
</dbReference>
<proteinExistence type="inferred from homology"/>
<feature type="compositionally biased region" description="Polar residues" evidence="10">
    <location>
        <begin position="16"/>
        <end position="27"/>
    </location>
</feature>
<feature type="region of interest" description="Disordered" evidence="10">
    <location>
        <begin position="1"/>
        <end position="34"/>
    </location>
</feature>
<organism evidence="13 14">
    <name type="scientific">Neodothiora populina</name>
    <dbReference type="NCBI Taxonomy" id="2781224"/>
    <lineage>
        <taxon>Eukaryota</taxon>
        <taxon>Fungi</taxon>
        <taxon>Dikarya</taxon>
        <taxon>Ascomycota</taxon>
        <taxon>Pezizomycotina</taxon>
        <taxon>Dothideomycetes</taxon>
        <taxon>Dothideomycetidae</taxon>
        <taxon>Dothideales</taxon>
        <taxon>Dothioraceae</taxon>
        <taxon>Neodothiora</taxon>
    </lineage>
</organism>
<accession>A0ABR3PDB3</accession>
<evidence type="ECO:0000256" key="6">
    <source>
        <dbReference type="ARBA" id="ARBA00022722"/>
    </source>
</evidence>
<dbReference type="RefSeq" id="XP_069199986.1">
    <property type="nucleotide sequence ID" value="XM_069347116.1"/>
</dbReference>
<comment type="subcellular location">
    <subcellularLocation>
        <location evidence="1">Membrane</location>
        <topology evidence="1">Single-pass membrane protein</topology>
    </subcellularLocation>
    <subcellularLocation>
        <location evidence="2">Mitochondrion</location>
    </subcellularLocation>
</comment>
<feature type="transmembrane region" description="Helical" evidence="11">
    <location>
        <begin position="50"/>
        <end position="71"/>
    </location>
</feature>
<dbReference type="Pfam" id="PF00565">
    <property type="entry name" value="SNase"/>
    <property type="match status" value="1"/>
</dbReference>
<evidence type="ECO:0000256" key="3">
    <source>
        <dbReference type="ARBA" id="ARBA00005435"/>
    </source>
</evidence>
<keyword evidence="11" id="KW-0812">Transmembrane</keyword>
<dbReference type="Gene3D" id="2.40.50.90">
    <property type="match status" value="1"/>
</dbReference>
<evidence type="ECO:0000256" key="8">
    <source>
        <dbReference type="ARBA" id="ARBA00022801"/>
    </source>
</evidence>
<feature type="region of interest" description="Disordered" evidence="10">
    <location>
        <begin position="277"/>
        <end position="297"/>
    </location>
</feature>
<evidence type="ECO:0000256" key="11">
    <source>
        <dbReference type="SAM" id="Phobius"/>
    </source>
</evidence>
<sequence length="297" mass="33625">MRWPWSSAEENDDGSNKSWLPSLPTQPEDQKPPINWTNTLNKTAWTSPEVLLPTFLLTTASLFGFKFYTLYLRRIPQATYITPDAMGKRSIFGYVTAVGDGDTFRLYHTPGGRLLGWGWLPGRRVAAFTKKDLKDQTIQVRVAGIDAPELAHFGKPAQVYGKEALEGLRGLIRGRFVRAKLYRQDQYQRVVGSVTVMKWGVWPRDVGLDMLRLGHATVYEAKFGSEFGGMEEKYRAAERKAKGHGVGLWKGQGAPGLRTWWQKLFMSNKTKAAFETPRQFKDRTKEMEEGKAGSKKS</sequence>